<reference evidence="5 6" key="1">
    <citation type="submission" date="2018-05" db="EMBL/GenBank/DDBJ databases">
        <title>Genomic Encyclopedia of Type Strains, Phase IV (KMG-IV): sequencing the most valuable type-strain genomes for metagenomic binning, comparative biology and taxonomic classification.</title>
        <authorList>
            <person name="Goeker M."/>
        </authorList>
    </citation>
    <scope>NUCLEOTIDE SEQUENCE [LARGE SCALE GENOMIC DNA]</scope>
    <source>
        <strain evidence="5 6">DSM 45480</strain>
    </source>
</reference>
<proteinExistence type="predicted"/>
<dbReference type="InterPro" id="IPR011991">
    <property type="entry name" value="ArsR-like_HTH"/>
</dbReference>
<evidence type="ECO:0000259" key="4">
    <source>
        <dbReference type="PROSITE" id="PS51118"/>
    </source>
</evidence>
<dbReference type="InterPro" id="IPR036390">
    <property type="entry name" value="WH_DNA-bd_sf"/>
</dbReference>
<dbReference type="EMBL" id="QGHB01000018">
    <property type="protein sequence ID" value="PWK81326.1"/>
    <property type="molecule type" value="Genomic_DNA"/>
</dbReference>
<sequence>MYHCPVELALDVIGGKWRTVILAHLKERPHHYGELRRKVPGISEKMFVQRLRELQDAGLVARAEVPPHVEYSLTEEGRSLGPALQALHDWGVLRAARTGVVIAQA</sequence>
<evidence type="ECO:0000313" key="5">
    <source>
        <dbReference type="EMBL" id="PWK81326.1"/>
    </source>
</evidence>
<name>A0A316HLY4_9PSEU</name>
<dbReference type="CDD" id="cd00090">
    <property type="entry name" value="HTH_ARSR"/>
    <property type="match status" value="1"/>
</dbReference>
<keyword evidence="2" id="KW-0238">DNA-binding</keyword>
<gene>
    <name evidence="5" type="ORF">C8D88_11894</name>
</gene>
<dbReference type="RefSeq" id="WP_109641508.1">
    <property type="nucleotide sequence ID" value="NZ_QGHB01000018.1"/>
</dbReference>
<dbReference type="Proteomes" id="UP000246005">
    <property type="component" value="Unassembled WGS sequence"/>
</dbReference>
<comment type="caution">
    <text evidence="5">The sequence shown here is derived from an EMBL/GenBank/DDBJ whole genome shotgun (WGS) entry which is preliminary data.</text>
</comment>
<dbReference type="PANTHER" id="PTHR33204:SF29">
    <property type="entry name" value="TRANSCRIPTIONAL REGULATOR"/>
    <property type="match status" value="1"/>
</dbReference>
<evidence type="ECO:0000256" key="1">
    <source>
        <dbReference type="ARBA" id="ARBA00023015"/>
    </source>
</evidence>
<protein>
    <submittedName>
        <fullName evidence="5">HxlR family transcriptional regulator</fullName>
    </submittedName>
</protein>
<dbReference type="InterPro" id="IPR002577">
    <property type="entry name" value="HTH_HxlR"/>
</dbReference>
<keyword evidence="3" id="KW-0804">Transcription</keyword>
<dbReference type="PANTHER" id="PTHR33204">
    <property type="entry name" value="TRANSCRIPTIONAL REGULATOR, MARR FAMILY"/>
    <property type="match status" value="1"/>
</dbReference>
<evidence type="ECO:0000313" key="6">
    <source>
        <dbReference type="Proteomes" id="UP000246005"/>
    </source>
</evidence>
<evidence type="ECO:0000256" key="3">
    <source>
        <dbReference type="ARBA" id="ARBA00023163"/>
    </source>
</evidence>
<organism evidence="5 6">
    <name type="scientific">Lentzea atacamensis</name>
    <dbReference type="NCBI Taxonomy" id="531938"/>
    <lineage>
        <taxon>Bacteria</taxon>
        <taxon>Bacillati</taxon>
        <taxon>Actinomycetota</taxon>
        <taxon>Actinomycetes</taxon>
        <taxon>Pseudonocardiales</taxon>
        <taxon>Pseudonocardiaceae</taxon>
        <taxon>Lentzea</taxon>
    </lineage>
</organism>
<dbReference type="Pfam" id="PF01638">
    <property type="entry name" value="HxlR"/>
    <property type="match status" value="1"/>
</dbReference>
<evidence type="ECO:0000256" key="2">
    <source>
        <dbReference type="ARBA" id="ARBA00023125"/>
    </source>
</evidence>
<keyword evidence="1" id="KW-0805">Transcription regulation</keyword>
<dbReference type="PROSITE" id="PS51118">
    <property type="entry name" value="HTH_HXLR"/>
    <property type="match status" value="1"/>
</dbReference>
<dbReference type="Gene3D" id="1.10.10.10">
    <property type="entry name" value="Winged helix-like DNA-binding domain superfamily/Winged helix DNA-binding domain"/>
    <property type="match status" value="1"/>
</dbReference>
<dbReference type="SUPFAM" id="SSF46785">
    <property type="entry name" value="Winged helix' DNA-binding domain"/>
    <property type="match status" value="1"/>
</dbReference>
<dbReference type="GO" id="GO:0003677">
    <property type="term" value="F:DNA binding"/>
    <property type="evidence" value="ECO:0007669"/>
    <property type="project" value="UniProtKB-KW"/>
</dbReference>
<dbReference type="AlphaFoldDB" id="A0A316HLY4"/>
<dbReference type="InterPro" id="IPR036388">
    <property type="entry name" value="WH-like_DNA-bd_sf"/>
</dbReference>
<feature type="domain" description="HTH hxlR-type" evidence="4">
    <location>
        <begin position="4"/>
        <end position="99"/>
    </location>
</feature>
<accession>A0A316HLY4</accession>